<reference evidence="1" key="1">
    <citation type="submission" date="2016-05" db="EMBL/GenBank/DDBJ databases">
        <authorList>
            <person name="Lavstsen T."/>
            <person name="Jespersen J.S."/>
        </authorList>
    </citation>
    <scope>NUCLEOTIDE SEQUENCE</scope>
    <source>
        <tissue evidence="1">Brain</tissue>
    </source>
</reference>
<sequence>CAIRSSPGTTTSKCTWRTSTGRRRARANYRNTNQIPEIKFSLLLCVPKYTLHIQMDR</sequence>
<feature type="non-terminal residue" evidence="1">
    <location>
        <position position="1"/>
    </location>
</feature>
<name>A0A1A8HD28_9TELE</name>
<proteinExistence type="predicted"/>
<protein>
    <submittedName>
        <fullName evidence="1">PR domain containing 5</fullName>
    </submittedName>
</protein>
<dbReference type="AlphaFoldDB" id="A0A1A8HD28"/>
<evidence type="ECO:0000313" key="1">
    <source>
        <dbReference type="EMBL" id="SBQ81272.1"/>
    </source>
</evidence>
<reference evidence="1" key="2">
    <citation type="submission" date="2016-06" db="EMBL/GenBank/DDBJ databases">
        <title>The genome of a short-lived fish provides insights into sex chromosome evolution and the genetic control of aging.</title>
        <authorList>
            <person name="Reichwald K."/>
            <person name="Felder M."/>
            <person name="Petzold A."/>
            <person name="Koch P."/>
            <person name="Groth M."/>
            <person name="Platzer M."/>
        </authorList>
    </citation>
    <scope>NUCLEOTIDE SEQUENCE</scope>
    <source>
        <tissue evidence="1">Brain</tissue>
    </source>
</reference>
<gene>
    <name evidence="1" type="primary">PRDM5</name>
</gene>
<organism evidence="1">
    <name type="scientific">Nothobranchius korthausae</name>
    <dbReference type="NCBI Taxonomy" id="1143690"/>
    <lineage>
        <taxon>Eukaryota</taxon>
        <taxon>Metazoa</taxon>
        <taxon>Chordata</taxon>
        <taxon>Craniata</taxon>
        <taxon>Vertebrata</taxon>
        <taxon>Euteleostomi</taxon>
        <taxon>Actinopterygii</taxon>
        <taxon>Neopterygii</taxon>
        <taxon>Teleostei</taxon>
        <taxon>Neoteleostei</taxon>
        <taxon>Acanthomorphata</taxon>
        <taxon>Ovalentaria</taxon>
        <taxon>Atherinomorphae</taxon>
        <taxon>Cyprinodontiformes</taxon>
        <taxon>Nothobranchiidae</taxon>
        <taxon>Nothobranchius</taxon>
    </lineage>
</organism>
<accession>A0A1A8HD28</accession>
<dbReference type="EMBL" id="HAEC01013055">
    <property type="protein sequence ID" value="SBQ81272.1"/>
    <property type="molecule type" value="Transcribed_RNA"/>
</dbReference>